<reference evidence="3" key="1">
    <citation type="journal article" date="2015" name="Nature">
        <title>Complex archaea that bridge the gap between prokaryotes and eukaryotes.</title>
        <authorList>
            <person name="Spang A."/>
            <person name="Saw J.H."/>
            <person name="Jorgensen S.L."/>
            <person name="Zaremba-Niedzwiedzka K."/>
            <person name="Martijn J."/>
            <person name="Lind A.E."/>
            <person name="van Eijk R."/>
            <person name="Schleper C."/>
            <person name="Guy L."/>
            <person name="Ettema T.J."/>
        </authorList>
    </citation>
    <scope>NUCLEOTIDE SEQUENCE</scope>
</reference>
<accession>A0A0F9NKP6</accession>
<dbReference type="EMBL" id="LAZR01006831">
    <property type="protein sequence ID" value="KKM89330.1"/>
    <property type="molecule type" value="Genomic_DNA"/>
</dbReference>
<evidence type="ECO:0000313" key="3">
    <source>
        <dbReference type="EMBL" id="KKM89330.1"/>
    </source>
</evidence>
<dbReference type="AlphaFoldDB" id="A0A0F9NKP6"/>
<dbReference type="InterPro" id="IPR044068">
    <property type="entry name" value="CB"/>
</dbReference>
<dbReference type="PROSITE" id="PS51900">
    <property type="entry name" value="CB"/>
    <property type="match status" value="1"/>
</dbReference>
<name>A0A0F9NKP6_9ZZZZ</name>
<organism evidence="3">
    <name type="scientific">marine sediment metagenome</name>
    <dbReference type="NCBI Taxonomy" id="412755"/>
    <lineage>
        <taxon>unclassified sequences</taxon>
        <taxon>metagenomes</taxon>
        <taxon>ecological metagenomes</taxon>
    </lineage>
</organism>
<keyword evidence="1" id="KW-0238">DNA-binding</keyword>
<dbReference type="InterPro" id="IPR010998">
    <property type="entry name" value="Integrase_recombinase_N"/>
</dbReference>
<dbReference type="Gene3D" id="1.10.150.130">
    <property type="match status" value="1"/>
</dbReference>
<comment type="caution">
    <text evidence="3">The sequence shown here is derived from an EMBL/GenBank/DDBJ whole genome shotgun (WGS) entry which is preliminary data.</text>
</comment>
<evidence type="ECO:0000259" key="2">
    <source>
        <dbReference type="PROSITE" id="PS51900"/>
    </source>
</evidence>
<proteinExistence type="predicted"/>
<evidence type="ECO:0000256" key="1">
    <source>
        <dbReference type="ARBA" id="ARBA00023125"/>
    </source>
</evidence>
<feature type="non-terminal residue" evidence="3">
    <location>
        <position position="216"/>
    </location>
</feature>
<feature type="domain" description="Core-binding (CB)" evidence="2">
    <location>
        <begin position="52"/>
        <end position="158"/>
    </location>
</feature>
<dbReference type="GO" id="GO:0003677">
    <property type="term" value="F:DNA binding"/>
    <property type="evidence" value="ECO:0007669"/>
    <property type="project" value="UniProtKB-KW"/>
</dbReference>
<protein>
    <recommendedName>
        <fullName evidence="2">Core-binding (CB) domain-containing protein</fullName>
    </recommendedName>
</protein>
<sequence>MKKEIQRYQGEARGELVREISETFPWGHPAWAPSVPVRAGRLRGPNSMIAADTDCEAVSAWLNETGANSRKTYDAYRREAERFLLWAAHINKSLSEVLRDDIVEYYEFIKKVPKGSPLLGSKVCRRSNPEWRPFTGSLSKNAQRNTQLILSSLYKYLTDSGWLYADPQPRKKIKSGYAAAPLTRSFEDVQTNAVFYFLYTQELAAETTWQRMNAAR</sequence>
<gene>
    <name evidence="3" type="ORF">LCGC14_1249710</name>
</gene>